<feature type="transmembrane region" description="Helical" evidence="8">
    <location>
        <begin position="874"/>
        <end position="892"/>
    </location>
</feature>
<reference evidence="10" key="1">
    <citation type="submission" date="2016-01" db="EMBL/GenBank/DDBJ databases">
        <title>Reference transcriptome for the parasite Schistocephalus solidus: insights into the molecular evolution of parasitism.</title>
        <authorList>
            <person name="Hebert F.O."/>
            <person name="Grambauer S."/>
            <person name="Barber I."/>
            <person name="Landry C.R."/>
            <person name="Aubin-Horth N."/>
        </authorList>
    </citation>
    <scope>NUCLEOTIDE SEQUENCE</scope>
</reference>
<dbReference type="PANTHER" id="PTHR45951:SF3">
    <property type="entry name" value="PROTEIN DISPATCHED"/>
    <property type="match status" value="1"/>
</dbReference>
<feature type="transmembrane region" description="Helical" evidence="8">
    <location>
        <begin position="1002"/>
        <end position="1028"/>
    </location>
</feature>
<evidence type="ECO:0000256" key="7">
    <source>
        <dbReference type="SAM" id="MobiDB-lite"/>
    </source>
</evidence>
<feature type="transmembrane region" description="Helical" evidence="8">
    <location>
        <begin position="932"/>
        <end position="953"/>
    </location>
</feature>
<evidence type="ECO:0000259" key="9">
    <source>
        <dbReference type="PROSITE" id="PS50156"/>
    </source>
</evidence>
<feature type="transmembrane region" description="Helical" evidence="8">
    <location>
        <begin position="398"/>
        <end position="418"/>
    </location>
</feature>
<dbReference type="InterPro" id="IPR000731">
    <property type="entry name" value="SSD"/>
</dbReference>
<dbReference type="AlphaFoldDB" id="A0A0X3Q5A4"/>
<feature type="transmembrane region" description="Helical" evidence="8">
    <location>
        <begin position="39"/>
        <end position="68"/>
    </location>
</feature>
<dbReference type="InterPro" id="IPR052081">
    <property type="entry name" value="Dispatched_Hh_regulator"/>
</dbReference>
<feature type="transmembrane region" description="Helical" evidence="8">
    <location>
        <begin position="973"/>
        <end position="996"/>
    </location>
</feature>
<evidence type="ECO:0000256" key="4">
    <source>
        <dbReference type="ARBA" id="ARBA00023136"/>
    </source>
</evidence>
<dbReference type="GO" id="GO:0022857">
    <property type="term" value="F:transmembrane transporter activity"/>
    <property type="evidence" value="ECO:0007669"/>
    <property type="project" value="TreeGrafter"/>
</dbReference>
<evidence type="ECO:0000313" key="10">
    <source>
        <dbReference type="EMBL" id="JAP57417.1"/>
    </source>
</evidence>
<feature type="transmembrane region" description="Helical" evidence="8">
    <location>
        <begin position="899"/>
        <end position="920"/>
    </location>
</feature>
<gene>
    <name evidence="10" type="primary">DISP1</name>
    <name evidence="10" type="ORF">TR150509</name>
</gene>
<feature type="transmembrane region" description="Helical" evidence="8">
    <location>
        <begin position="566"/>
        <end position="590"/>
    </location>
</feature>
<proteinExistence type="inferred from homology"/>
<protein>
    <submittedName>
        <fullName evidence="10">Protein dispatched homolog 1</fullName>
    </submittedName>
</protein>
<comment type="subcellular location">
    <subcellularLocation>
        <location evidence="1">Membrane</location>
        <topology evidence="1">Multi-pass membrane protein</topology>
    </subcellularLocation>
</comment>
<keyword evidence="2 8" id="KW-0812">Transmembrane</keyword>
<dbReference type="EMBL" id="GEEE01005808">
    <property type="protein sequence ID" value="JAP57417.1"/>
    <property type="molecule type" value="Transcribed_RNA"/>
</dbReference>
<feature type="domain" description="SSD" evidence="9">
    <location>
        <begin position="401"/>
        <end position="543"/>
    </location>
</feature>
<dbReference type="InterPro" id="IPR053958">
    <property type="entry name" value="HMGCR/SNAP/NPC1-like_SSD"/>
</dbReference>
<evidence type="ECO:0000256" key="5">
    <source>
        <dbReference type="ARBA" id="ARBA00023180"/>
    </source>
</evidence>
<evidence type="ECO:0000256" key="6">
    <source>
        <dbReference type="ARBA" id="ARBA00038046"/>
    </source>
</evidence>
<feature type="transmembrane region" description="Helical" evidence="8">
    <location>
        <begin position="493"/>
        <end position="514"/>
    </location>
</feature>
<evidence type="ECO:0000256" key="8">
    <source>
        <dbReference type="SAM" id="Phobius"/>
    </source>
</evidence>
<name>A0A0X3Q5A4_SCHSO</name>
<keyword evidence="4 8" id="KW-0472">Membrane</keyword>
<dbReference type="Gene3D" id="1.20.1640.10">
    <property type="entry name" value="Multidrug efflux transporter AcrB transmembrane domain"/>
    <property type="match status" value="2"/>
</dbReference>
<feature type="transmembrane region" description="Helical" evidence="8">
    <location>
        <begin position="430"/>
        <end position="450"/>
    </location>
</feature>
<accession>A0A0X3Q5A4</accession>
<dbReference type="GO" id="GO:0016020">
    <property type="term" value="C:membrane"/>
    <property type="evidence" value="ECO:0007669"/>
    <property type="project" value="UniProtKB-SubCell"/>
</dbReference>
<comment type="similarity">
    <text evidence="6">Belongs to the dispatched family.</text>
</comment>
<feature type="transmembrane region" description="Helical" evidence="8">
    <location>
        <begin position="520"/>
        <end position="545"/>
    </location>
</feature>
<feature type="region of interest" description="Disordered" evidence="7">
    <location>
        <begin position="1"/>
        <end position="29"/>
    </location>
</feature>
<keyword evidence="5" id="KW-0325">Glycoprotein</keyword>
<feature type="compositionally biased region" description="Low complexity" evidence="7">
    <location>
        <begin position="8"/>
        <end position="19"/>
    </location>
</feature>
<feature type="transmembrane region" description="Helical" evidence="8">
    <location>
        <begin position="377"/>
        <end position="393"/>
    </location>
</feature>
<dbReference type="PANTHER" id="PTHR45951">
    <property type="entry name" value="PROTEIN DISPATCHED-RELATED"/>
    <property type="match status" value="1"/>
</dbReference>
<evidence type="ECO:0000256" key="1">
    <source>
        <dbReference type="ARBA" id="ARBA00004141"/>
    </source>
</evidence>
<dbReference type="PROSITE" id="PS50156">
    <property type="entry name" value="SSD"/>
    <property type="match status" value="1"/>
</dbReference>
<dbReference type="Pfam" id="PF12349">
    <property type="entry name" value="Sterol-sensing"/>
    <property type="match status" value="1"/>
</dbReference>
<dbReference type="GO" id="GO:0007224">
    <property type="term" value="P:smoothened signaling pathway"/>
    <property type="evidence" value="ECO:0007669"/>
    <property type="project" value="TreeGrafter"/>
</dbReference>
<evidence type="ECO:0000256" key="2">
    <source>
        <dbReference type="ARBA" id="ARBA00022692"/>
    </source>
</evidence>
<organism evidence="10">
    <name type="scientific">Schistocephalus solidus</name>
    <name type="common">Tapeworm</name>
    <dbReference type="NCBI Taxonomy" id="70667"/>
    <lineage>
        <taxon>Eukaryota</taxon>
        <taxon>Metazoa</taxon>
        <taxon>Spiralia</taxon>
        <taxon>Lophotrochozoa</taxon>
        <taxon>Platyhelminthes</taxon>
        <taxon>Cestoda</taxon>
        <taxon>Eucestoda</taxon>
        <taxon>Diphyllobothriidea</taxon>
        <taxon>Diphyllobothriidae</taxon>
        <taxon>Schistocephalus</taxon>
    </lineage>
</organism>
<keyword evidence="3 8" id="KW-1133">Transmembrane helix</keyword>
<sequence length="1038" mass="113862">MSSETITQQDSMNDQMQSMAGEAEPPIDKKPIKSPSYRYAIFLVSFPRLSLFLVGLLLLTSLVVSLIFSKVPVFDDPAKEFVTINTVSSARLDQLEALRQNLVPFPEKVFDFESSVENDLLPLSPEPAESLPRSRRSLPTNQMQFCFENADQTNSGLWRHFASLGKMVVLLDSEVDNASHLLVNVSTVRSLCNLQKRIESLAVFGELCSRQSLGSPAATCCPIWSLPNLIASIVGRSDCDEISTVDVDDVRHLVINCRQSFLSGRLRRPCWDEAAPPQWLCPDVPPACFRHPHLIILLATALPLRHEDGELPSTWRSSLLILPIWRHLGVDMLRLMESVSIQRELTANLTPQWHIGGIDVSVYNDLSGIYVLTDCKWLALGACLLSIVLLIITDGSVLMLLVTLFAILWSLTVAYAIYSRVLSIPTFPLINVMAIVLLLGLGADDVLVFYEVWRSARLSGGPVCTTTAHTGHLRPSNRAQLLTYCLRHATPSVCLTSLSTAVGLLVSLSANIVAVKRFAIFATICVCCHLVYILLAVPCILANLSHTGSCHTRSLGRRFMTQLARLVLRLRFLFPCAVACLLITAFYLLFHYRLLDFPRGVLHTAFYRNSHPAEVYRWSQGGWFWAEERLRHYRLLHVELVWGLLPRDSRSVWSWLPGFSHRPVILNPAFNLSSREARVWLSHFCSNQLKMMPGRSSPQGSSTAAEPSGYFEESVLLSAVAPSGGTWCPFGRHIFSLENYLTSVDCATSLSKCCVADAGGGYSSVPLDIATSDAPAFEECLLEYLKATTARLPSQNGAGFHFQPGGTRPVAFTISLTSNISLNEASHNELSTYAQRLSKWFDDAQASAPESLSGGFLLSPELAAFEVYQDLLKFLPWSLGISLSLATTLVLLSTLNVALSVAALLSVLASQLSCTVLLVLLDNWQLGVVEALIISLSAGLAIDPCLHLAFALVPSRKEPVDWCRQARSALELVGGAVTGGALTTAVAGAAVLPSVLNCYHQVGSFLVILMFSSWCLCAVSFTGIVACFPARRFGCNGR</sequence>
<evidence type="ECO:0000256" key="3">
    <source>
        <dbReference type="ARBA" id="ARBA00022989"/>
    </source>
</evidence>
<dbReference type="SUPFAM" id="SSF82866">
    <property type="entry name" value="Multidrug efflux transporter AcrB transmembrane domain"/>
    <property type="match status" value="2"/>
</dbReference>